<gene>
    <name evidence="2" type="ORF">WA026_022527</name>
</gene>
<dbReference type="AlphaFoldDB" id="A0AAW1UNK8"/>
<keyword evidence="3" id="KW-1185">Reference proteome</keyword>
<evidence type="ECO:0000313" key="2">
    <source>
        <dbReference type="EMBL" id="KAK9882660.1"/>
    </source>
</evidence>
<comment type="caution">
    <text evidence="2">The sequence shown here is derived from an EMBL/GenBank/DDBJ whole genome shotgun (WGS) entry which is preliminary data.</text>
</comment>
<evidence type="ECO:0000256" key="1">
    <source>
        <dbReference type="SAM" id="MobiDB-lite"/>
    </source>
</evidence>
<dbReference type="EMBL" id="JARQZJ010000079">
    <property type="protein sequence ID" value="KAK9882660.1"/>
    <property type="molecule type" value="Genomic_DNA"/>
</dbReference>
<proteinExistence type="predicted"/>
<accession>A0AAW1UNK8</accession>
<feature type="non-terminal residue" evidence="2">
    <location>
        <position position="770"/>
    </location>
</feature>
<dbReference type="Proteomes" id="UP001431783">
    <property type="component" value="Unassembled WGS sequence"/>
</dbReference>
<organism evidence="2 3">
    <name type="scientific">Henosepilachna vigintioctopunctata</name>
    <dbReference type="NCBI Taxonomy" id="420089"/>
    <lineage>
        <taxon>Eukaryota</taxon>
        <taxon>Metazoa</taxon>
        <taxon>Ecdysozoa</taxon>
        <taxon>Arthropoda</taxon>
        <taxon>Hexapoda</taxon>
        <taxon>Insecta</taxon>
        <taxon>Pterygota</taxon>
        <taxon>Neoptera</taxon>
        <taxon>Endopterygota</taxon>
        <taxon>Coleoptera</taxon>
        <taxon>Polyphaga</taxon>
        <taxon>Cucujiformia</taxon>
        <taxon>Coccinelloidea</taxon>
        <taxon>Coccinellidae</taxon>
        <taxon>Epilachninae</taxon>
        <taxon>Epilachnini</taxon>
        <taxon>Henosepilachna</taxon>
    </lineage>
</organism>
<protein>
    <submittedName>
        <fullName evidence="2">Uncharacterized protein</fullName>
    </submittedName>
</protein>
<feature type="region of interest" description="Disordered" evidence="1">
    <location>
        <begin position="35"/>
        <end position="59"/>
    </location>
</feature>
<name>A0AAW1UNK8_9CUCU</name>
<reference evidence="2 3" key="1">
    <citation type="submission" date="2023-03" db="EMBL/GenBank/DDBJ databases">
        <title>Genome insight into feeding habits of ladybird beetles.</title>
        <authorList>
            <person name="Li H.-S."/>
            <person name="Huang Y.-H."/>
            <person name="Pang H."/>
        </authorList>
    </citation>
    <scope>NUCLEOTIDE SEQUENCE [LARGE SCALE GENOMIC DNA]</scope>
    <source>
        <strain evidence="2">SYSU_2023b</strain>
        <tissue evidence="2">Whole body</tissue>
    </source>
</reference>
<sequence length="770" mass="84059">MTDMGTTPPEQLTESQTVTSTSVVTLYSLPVGIETTATNTPGIDQRSETPTSLTQSETTVTAPGYTESFLTTTEYPYTSVVRESTKQHTIQTTNLFTSDTLERTTSPSSTSIIHTTGGSDVTEETRLIFPLTTTTEKYVTITAAHTDSLTSTESSTKVPTFEKPKTSETTFVYESTTSTIPHTEKEPTHELKTSPVFSDVTEGETTDYNGTISFAMTSTTPSEEKVTVISTSSEGIHMATDRFESPFQITTENVKSEEMTIQSTGTLDYTSISGEDQVTTATNKEISKKITELANISETFTPTKSFSEVTTISPFITSKQTTPRVIKTTSSFQPEYTIPVAVIFPTYPPPTPEPSPTTGIKDSTTMWNEYSYSSKSFGGVVTGENIHETTEITSTISINATTNEVSTDISETQTWTSKNIPTTTITNREITTEFGEGISESTSKSPEIFTSAILNVTEELVPTLSTHFEHEHATETTESMPFTSPTKNITELSTTLFEEQTTISAKTLTEVPFTETEKPFTAMISETSETIFDISSVMTTEKEGSSIPVLGDNTDKTKKPKGIIIMSTTESLTVHESTITETSSPESSTERLSTSISRTDVGSTYTVPHILTETTYSERFDTFTPSYEETPKSQMTTLSRVPSETSEVFEISTLTTTESMEVTSSPLYSTTLPSGDLETTEVFESTESSMVYNNVTIVIEEYIETIRNLTISCNHDANCTDDEVCVTDKCVAGCSLGQCAPNALCTTDRHQVSCKCPPHFVGNSSKACYK</sequence>
<evidence type="ECO:0000313" key="3">
    <source>
        <dbReference type="Proteomes" id="UP001431783"/>
    </source>
</evidence>